<dbReference type="Proteomes" id="UP000277580">
    <property type="component" value="Unassembled WGS sequence"/>
</dbReference>
<comment type="similarity">
    <text evidence="1">Belongs to the Gfa family.</text>
</comment>
<dbReference type="OrthoDB" id="1601230at2759"/>
<dbReference type="PANTHER" id="PTHR33337:SF30">
    <property type="entry name" value="DUF636 DOMAIN PROTEIN (AFU_ORTHOLOGUE AFUA_1G03180)"/>
    <property type="match status" value="1"/>
</dbReference>
<dbReference type="InterPro" id="IPR006913">
    <property type="entry name" value="CENP-V/GFA"/>
</dbReference>
<keyword evidence="3" id="KW-0862">Zinc</keyword>
<dbReference type="GO" id="GO:0016846">
    <property type="term" value="F:carbon-sulfur lyase activity"/>
    <property type="evidence" value="ECO:0007669"/>
    <property type="project" value="InterPro"/>
</dbReference>
<keyword evidence="2" id="KW-0479">Metal-binding</keyword>
<proteinExistence type="inferred from homology"/>
<dbReference type="PANTHER" id="PTHR33337">
    <property type="entry name" value="GFA DOMAIN-CONTAINING PROTEIN"/>
    <property type="match status" value="1"/>
</dbReference>
<dbReference type="STRING" id="1392247.A0A3N4L6W1"/>
<dbReference type="InParanoid" id="A0A3N4L6W1"/>
<dbReference type="SUPFAM" id="SSF51316">
    <property type="entry name" value="Mss4-like"/>
    <property type="match status" value="1"/>
</dbReference>
<dbReference type="Pfam" id="PF04828">
    <property type="entry name" value="GFA"/>
    <property type="match status" value="1"/>
</dbReference>
<dbReference type="PROSITE" id="PS51891">
    <property type="entry name" value="CENP_V_GFA"/>
    <property type="match status" value="1"/>
</dbReference>
<evidence type="ECO:0000313" key="7">
    <source>
        <dbReference type="Proteomes" id="UP000277580"/>
    </source>
</evidence>
<reference evidence="6 7" key="1">
    <citation type="journal article" date="2018" name="Nat. Ecol. Evol.">
        <title>Pezizomycetes genomes reveal the molecular basis of ectomycorrhizal truffle lifestyle.</title>
        <authorList>
            <person name="Murat C."/>
            <person name="Payen T."/>
            <person name="Noel B."/>
            <person name="Kuo A."/>
            <person name="Morin E."/>
            <person name="Chen J."/>
            <person name="Kohler A."/>
            <person name="Krizsan K."/>
            <person name="Balestrini R."/>
            <person name="Da Silva C."/>
            <person name="Montanini B."/>
            <person name="Hainaut M."/>
            <person name="Levati E."/>
            <person name="Barry K.W."/>
            <person name="Belfiori B."/>
            <person name="Cichocki N."/>
            <person name="Clum A."/>
            <person name="Dockter R.B."/>
            <person name="Fauchery L."/>
            <person name="Guy J."/>
            <person name="Iotti M."/>
            <person name="Le Tacon F."/>
            <person name="Lindquist E.A."/>
            <person name="Lipzen A."/>
            <person name="Malagnac F."/>
            <person name="Mello A."/>
            <person name="Molinier V."/>
            <person name="Miyauchi S."/>
            <person name="Poulain J."/>
            <person name="Riccioni C."/>
            <person name="Rubini A."/>
            <person name="Sitrit Y."/>
            <person name="Splivallo R."/>
            <person name="Traeger S."/>
            <person name="Wang M."/>
            <person name="Zifcakova L."/>
            <person name="Wipf D."/>
            <person name="Zambonelli A."/>
            <person name="Paolocci F."/>
            <person name="Nowrousian M."/>
            <person name="Ottonello S."/>
            <person name="Baldrian P."/>
            <person name="Spatafora J.W."/>
            <person name="Henrissat B."/>
            <person name="Nagy L.G."/>
            <person name="Aury J.M."/>
            <person name="Wincker P."/>
            <person name="Grigoriev I.V."/>
            <person name="Bonfante P."/>
            <person name="Martin F.M."/>
        </authorList>
    </citation>
    <scope>NUCLEOTIDE SEQUENCE [LARGE SCALE GENOMIC DNA]</scope>
    <source>
        <strain evidence="6 7">CCBAS932</strain>
    </source>
</reference>
<feature type="domain" description="CENP-V/GFA" evidence="5">
    <location>
        <begin position="3"/>
        <end position="126"/>
    </location>
</feature>
<evidence type="ECO:0000313" key="6">
    <source>
        <dbReference type="EMBL" id="RPB13735.1"/>
    </source>
</evidence>
<dbReference type="GO" id="GO:0046872">
    <property type="term" value="F:metal ion binding"/>
    <property type="evidence" value="ECO:0007669"/>
    <property type="project" value="UniProtKB-KW"/>
</dbReference>
<evidence type="ECO:0000259" key="5">
    <source>
        <dbReference type="PROSITE" id="PS51891"/>
    </source>
</evidence>
<dbReference type="AlphaFoldDB" id="A0A3N4L6W1"/>
<gene>
    <name evidence="6" type="ORF">P167DRAFT_534727</name>
</gene>
<evidence type="ECO:0000256" key="3">
    <source>
        <dbReference type="ARBA" id="ARBA00022833"/>
    </source>
</evidence>
<keyword evidence="4" id="KW-0456">Lyase</keyword>
<evidence type="ECO:0000256" key="1">
    <source>
        <dbReference type="ARBA" id="ARBA00005495"/>
    </source>
</evidence>
<dbReference type="EMBL" id="ML119121">
    <property type="protein sequence ID" value="RPB13735.1"/>
    <property type="molecule type" value="Genomic_DNA"/>
</dbReference>
<dbReference type="Gene3D" id="3.90.1590.10">
    <property type="entry name" value="glutathione-dependent formaldehyde- activating enzyme (gfa)"/>
    <property type="match status" value="1"/>
</dbReference>
<protein>
    <recommendedName>
        <fullName evidence="5">CENP-V/GFA domain-containing protein</fullName>
    </recommendedName>
</protein>
<name>A0A3N4L6W1_9PEZI</name>
<evidence type="ECO:0000256" key="2">
    <source>
        <dbReference type="ARBA" id="ARBA00022723"/>
    </source>
</evidence>
<evidence type="ECO:0000256" key="4">
    <source>
        <dbReference type="ARBA" id="ARBA00023239"/>
    </source>
</evidence>
<organism evidence="6 7">
    <name type="scientific">Morchella conica CCBAS932</name>
    <dbReference type="NCBI Taxonomy" id="1392247"/>
    <lineage>
        <taxon>Eukaryota</taxon>
        <taxon>Fungi</taxon>
        <taxon>Dikarya</taxon>
        <taxon>Ascomycota</taxon>
        <taxon>Pezizomycotina</taxon>
        <taxon>Pezizomycetes</taxon>
        <taxon>Pezizales</taxon>
        <taxon>Morchellaceae</taxon>
        <taxon>Morchella</taxon>
    </lineage>
</organism>
<sequence>MDAQAHCLCGELQWTAHFSKGKMPGQVLCHCMPCKMFGGGEYTVNMMVPKSDVKMTKGTPKVYTYTGESGNPVDCFYCPNCTTHAYHHEKVLGDRYTMHSLLFEDDTLKHRPIEMELFGKHRMPYQPEIAKTYEVTDNS</sequence>
<accession>A0A3N4L6W1</accession>
<dbReference type="InterPro" id="IPR011057">
    <property type="entry name" value="Mss4-like_sf"/>
</dbReference>
<keyword evidence="7" id="KW-1185">Reference proteome</keyword>